<accession>A0A9W7CWQ8</accession>
<dbReference type="InterPro" id="IPR043128">
    <property type="entry name" value="Rev_trsase/Diguanyl_cyclase"/>
</dbReference>
<protein>
    <submittedName>
        <fullName evidence="1">Unnamed protein product</fullName>
    </submittedName>
</protein>
<name>A0A9W7CWQ8_9STRA</name>
<dbReference type="InterPro" id="IPR051320">
    <property type="entry name" value="Viral_Replic_Matur_Polypro"/>
</dbReference>
<dbReference type="AlphaFoldDB" id="A0A9W7CWQ8"/>
<keyword evidence="2" id="KW-1185">Reference proteome</keyword>
<proteinExistence type="predicted"/>
<comment type="caution">
    <text evidence="1">The sequence shown here is derived from an EMBL/GenBank/DDBJ whole genome shotgun (WGS) entry which is preliminary data.</text>
</comment>
<dbReference type="OrthoDB" id="101507at2759"/>
<dbReference type="PANTHER" id="PTHR33064:SF37">
    <property type="entry name" value="RIBONUCLEASE H"/>
    <property type="match status" value="1"/>
</dbReference>
<evidence type="ECO:0000313" key="1">
    <source>
        <dbReference type="EMBL" id="GMF41618.1"/>
    </source>
</evidence>
<dbReference type="EMBL" id="BSXT01001356">
    <property type="protein sequence ID" value="GMF41618.1"/>
    <property type="molecule type" value="Genomic_DNA"/>
</dbReference>
<gene>
    <name evidence="1" type="ORF">Pfra01_001327500</name>
</gene>
<dbReference type="PANTHER" id="PTHR33064">
    <property type="entry name" value="POL PROTEIN"/>
    <property type="match status" value="1"/>
</dbReference>
<dbReference type="SUPFAM" id="SSF56672">
    <property type="entry name" value="DNA/RNA polymerases"/>
    <property type="match status" value="1"/>
</dbReference>
<sequence length="449" mass="50289">MTAGLGKTRYLKITNISDQKLALQADTRIGMWLGGGRVPRTPGFVLVGSRRYAEWQNVAFQATTDQVSEEELHAEPDEPLVDRPLYETPLKILRRDTEDAKPIVALVPMAYPDEAKPEPISELVGRAGGSDCPIASDSVSEASEDVHEVRPDHEEAASQLNTPPIATQDDAGDEEVCYRKGGDLFAEDVEKEMAVLPEAKATMDEVTIENIQVGDPAENTPKEIERLRQIIWKRRHFLMVNGTALLPAAVSAVCDIDFAVGKDDHSIHISVGVPERDHHQENGVDIRLFIDYRLVNSLTRLMVYPMSMINDLLEDLDRCSDIALSIWPVASGWLIDNALYGHLRISADRDRSKPVDVFETGEPEPNPKPSVLGRRSYIDDILVMATTWDSMGEKVKRLLDTCERWNLSINVVESFWANGKVGYLGHRYQLKAWKPTPRTSRRSVISRSR</sequence>
<organism evidence="1 2">
    <name type="scientific">Phytophthora fragariaefolia</name>
    <dbReference type="NCBI Taxonomy" id="1490495"/>
    <lineage>
        <taxon>Eukaryota</taxon>
        <taxon>Sar</taxon>
        <taxon>Stramenopiles</taxon>
        <taxon>Oomycota</taxon>
        <taxon>Peronosporomycetes</taxon>
        <taxon>Peronosporales</taxon>
        <taxon>Peronosporaceae</taxon>
        <taxon>Phytophthora</taxon>
    </lineage>
</organism>
<dbReference type="InterPro" id="IPR043502">
    <property type="entry name" value="DNA/RNA_pol_sf"/>
</dbReference>
<reference evidence="1" key="1">
    <citation type="submission" date="2023-04" db="EMBL/GenBank/DDBJ databases">
        <title>Phytophthora fragariaefolia NBRC 109709.</title>
        <authorList>
            <person name="Ichikawa N."/>
            <person name="Sato H."/>
            <person name="Tonouchi N."/>
        </authorList>
    </citation>
    <scope>NUCLEOTIDE SEQUENCE</scope>
    <source>
        <strain evidence="1">NBRC 109709</strain>
    </source>
</reference>
<evidence type="ECO:0000313" key="2">
    <source>
        <dbReference type="Proteomes" id="UP001165121"/>
    </source>
</evidence>
<dbReference type="Proteomes" id="UP001165121">
    <property type="component" value="Unassembled WGS sequence"/>
</dbReference>
<dbReference type="Gene3D" id="3.30.70.270">
    <property type="match status" value="1"/>
</dbReference>